<organism evidence="1 2">
    <name type="scientific">Sphingobacterium alkalisoli</name>
    <dbReference type="NCBI Taxonomy" id="1874115"/>
    <lineage>
        <taxon>Bacteria</taxon>
        <taxon>Pseudomonadati</taxon>
        <taxon>Bacteroidota</taxon>
        <taxon>Sphingobacteriia</taxon>
        <taxon>Sphingobacteriales</taxon>
        <taxon>Sphingobacteriaceae</taxon>
        <taxon>Sphingobacterium</taxon>
    </lineage>
</organism>
<protein>
    <submittedName>
        <fullName evidence="1">Uncharacterized protein</fullName>
    </submittedName>
</protein>
<gene>
    <name evidence="1" type="ORF">FAZ19_09485</name>
</gene>
<dbReference type="AlphaFoldDB" id="A0A4V5LYP2"/>
<dbReference type="Proteomes" id="UP000309872">
    <property type="component" value="Unassembled WGS sequence"/>
</dbReference>
<keyword evidence="2" id="KW-1185">Reference proteome</keyword>
<dbReference type="OrthoDB" id="2575320at2"/>
<comment type="caution">
    <text evidence="1">The sequence shown here is derived from an EMBL/GenBank/DDBJ whole genome shotgun (WGS) entry which is preliminary data.</text>
</comment>
<accession>A0A4V5LYP2</accession>
<proteinExistence type="predicted"/>
<sequence>MEGKIYEDLEFTEEFSVEDWNALIDLKFGKYFTHKSIFEKNKELLRTEIIYYIRFCTKPEC</sequence>
<name>A0A4V5LYP2_9SPHI</name>
<reference evidence="1 2" key="1">
    <citation type="submission" date="2019-04" db="EMBL/GenBank/DDBJ databases">
        <title>Sphingobacterium olei sp. nov., isolated from oil-contaminated soil.</title>
        <authorList>
            <person name="Liu B."/>
        </authorList>
    </citation>
    <scope>NUCLEOTIDE SEQUENCE [LARGE SCALE GENOMIC DNA]</scope>
    <source>
        <strain evidence="1 2">Y3L14</strain>
    </source>
</reference>
<evidence type="ECO:0000313" key="1">
    <source>
        <dbReference type="EMBL" id="TJY67109.1"/>
    </source>
</evidence>
<evidence type="ECO:0000313" key="2">
    <source>
        <dbReference type="Proteomes" id="UP000309872"/>
    </source>
</evidence>
<dbReference type="EMBL" id="SUKA01000002">
    <property type="protein sequence ID" value="TJY67109.1"/>
    <property type="molecule type" value="Genomic_DNA"/>
</dbReference>